<reference evidence="4 5" key="1">
    <citation type="submission" date="2021-06" db="EMBL/GenBank/DDBJ databases">
        <title>Chromosome-level genome assembly of the red-tail catfish (Hemibagrus wyckioides).</title>
        <authorList>
            <person name="Shao F."/>
        </authorList>
    </citation>
    <scope>NUCLEOTIDE SEQUENCE [LARGE SCALE GENOMIC DNA]</scope>
    <source>
        <strain evidence="4">EC202008001</strain>
        <tissue evidence="4">Blood</tissue>
    </source>
</reference>
<dbReference type="PROSITE" id="PS50157">
    <property type="entry name" value="ZINC_FINGER_C2H2_2"/>
    <property type="match status" value="1"/>
</dbReference>
<feature type="region of interest" description="Disordered" evidence="2">
    <location>
        <begin position="1"/>
        <end position="21"/>
    </location>
</feature>
<dbReference type="AlphaFoldDB" id="A0A9D3N837"/>
<dbReference type="Proteomes" id="UP000824219">
    <property type="component" value="Linkage Group LG25"/>
</dbReference>
<evidence type="ECO:0000259" key="3">
    <source>
        <dbReference type="PROSITE" id="PS50157"/>
    </source>
</evidence>
<sequence>MESTEVRLCSLEPPQAPAGSELCEDVQTETCTDSDGGTSGSVDHEKHIKKEEAEEEGYICEAASGPVGCITPVDHYIHVKKEEPEDEDSLCGEASSSVENIEQQDRGFQMKCVEMKCVKEEESDDEDYLCTTTVCEMTDAQFQVFSCSGCSLSYTSQIYLHKHIRRHHYEEYERLLKLGEIKDENLLTTRSSRIQDTVCGCSLRPAVKPEGHNLYNS</sequence>
<keyword evidence="1" id="KW-0479">Metal-binding</keyword>
<gene>
    <name evidence="4" type="ORF">KOW79_019786</name>
</gene>
<dbReference type="Gene3D" id="3.30.160.60">
    <property type="entry name" value="Classic Zinc Finger"/>
    <property type="match status" value="1"/>
</dbReference>
<dbReference type="OrthoDB" id="8983524at2759"/>
<evidence type="ECO:0000313" key="4">
    <source>
        <dbReference type="EMBL" id="KAG7316245.1"/>
    </source>
</evidence>
<proteinExistence type="predicted"/>
<protein>
    <recommendedName>
        <fullName evidence="3">C2H2-type domain-containing protein</fullName>
    </recommendedName>
</protein>
<evidence type="ECO:0000313" key="5">
    <source>
        <dbReference type="Proteomes" id="UP000824219"/>
    </source>
</evidence>
<accession>A0A9D3N837</accession>
<name>A0A9D3N837_9TELE</name>
<dbReference type="GO" id="GO:0008270">
    <property type="term" value="F:zinc ion binding"/>
    <property type="evidence" value="ECO:0007669"/>
    <property type="project" value="UniProtKB-KW"/>
</dbReference>
<evidence type="ECO:0000256" key="1">
    <source>
        <dbReference type="PROSITE-ProRule" id="PRU00042"/>
    </source>
</evidence>
<feature type="domain" description="C2H2-type" evidence="3">
    <location>
        <begin position="145"/>
        <end position="173"/>
    </location>
</feature>
<dbReference type="PROSITE" id="PS00028">
    <property type="entry name" value="ZINC_FINGER_C2H2_1"/>
    <property type="match status" value="1"/>
</dbReference>
<keyword evidence="5" id="KW-1185">Reference proteome</keyword>
<keyword evidence="1" id="KW-0862">Zinc</keyword>
<dbReference type="InterPro" id="IPR013087">
    <property type="entry name" value="Znf_C2H2_type"/>
</dbReference>
<dbReference type="EMBL" id="JAHKSW010000025">
    <property type="protein sequence ID" value="KAG7316245.1"/>
    <property type="molecule type" value="Genomic_DNA"/>
</dbReference>
<keyword evidence="1" id="KW-0863">Zinc-finger</keyword>
<evidence type="ECO:0000256" key="2">
    <source>
        <dbReference type="SAM" id="MobiDB-lite"/>
    </source>
</evidence>
<organism evidence="4 5">
    <name type="scientific">Hemibagrus wyckioides</name>
    <dbReference type="NCBI Taxonomy" id="337641"/>
    <lineage>
        <taxon>Eukaryota</taxon>
        <taxon>Metazoa</taxon>
        <taxon>Chordata</taxon>
        <taxon>Craniata</taxon>
        <taxon>Vertebrata</taxon>
        <taxon>Euteleostomi</taxon>
        <taxon>Actinopterygii</taxon>
        <taxon>Neopterygii</taxon>
        <taxon>Teleostei</taxon>
        <taxon>Ostariophysi</taxon>
        <taxon>Siluriformes</taxon>
        <taxon>Bagridae</taxon>
        <taxon>Hemibagrus</taxon>
    </lineage>
</organism>
<comment type="caution">
    <text evidence="4">The sequence shown here is derived from an EMBL/GenBank/DDBJ whole genome shotgun (WGS) entry which is preliminary data.</text>
</comment>